<evidence type="ECO:0000313" key="1">
    <source>
        <dbReference type="EMBL" id="KPC28486.1"/>
    </source>
</evidence>
<organism evidence="1 2">
    <name type="scientific">Pseudomonas syringae pv. cilantro</name>
    <dbReference type="NCBI Taxonomy" id="81035"/>
    <lineage>
        <taxon>Bacteria</taxon>
        <taxon>Pseudomonadati</taxon>
        <taxon>Pseudomonadota</taxon>
        <taxon>Gammaproteobacteria</taxon>
        <taxon>Pseudomonadales</taxon>
        <taxon>Pseudomonadaceae</taxon>
        <taxon>Pseudomonas</taxon>
        <taxon>Pseudomonas syringae</taxon>
    </lineage>
</organism>
<dbReference type="AlphaFoldDB" id="A0A0N0X9G7"/>
<protein>
    <submittedName>
        <fullName evidence="1">Uncharacterized protein</fullName>
    </submittedName>
</protein>
<sequence>MQEKFALKRALDEALIPFSCGCDAQGPHLLVVETLTSFAVLVTPGDQFAV</sequence>
<gene>
    <name evidence="1" type="ORF">ABJ99_4339</name>
</gene>
<evidence type="ECO:0000313" key="2">
    <source>
        <dbReference type="Proteomes" id="UP000037891"/>
    </source>
</evidence>
<proteinExistence type="predicted"/>
<comment type="caution">
    <text evidence="1">The sequence shown here is derived from an EMBL/GenBank/DDBJ whole genome shotgun (WGS) entry which is preliminary data.</text>
</comment>
<name>A0A0N0X9G7_PSESX</name>
<reference evidence="1 2" key="1">
    <citation type="submission" date="2015-07" db="EMBL/GenBank/DDBJ databases">
        <authorList>
            <person name="Noorani M."/>
        </authorList>
    </citation>
    <scope>NUCLEOTIDE SEQUENCE [LARGE SCALE GENOMIC DNA]</scope>
    <source>
        <strain evidence="1 2">0788_9</strain>
    </source>
</reference>
<reference evidence="1 2" key="2">
    <citation type="submission" date="2015-10" db="EMBL/GenBank/DDBJ databases">
        <title>Comparative genomics and high-throughput reverse genetic screens identify a new phytobacterial MAMP and an Arabidopsis receptor required for immune elicitation.</title>
        <authorList>
            <person name="Mott G.A."/>
            <person name="Thakur S."/>
            <person name="Wang P.W."/>
            <person name="Desveaux D."/>
            <person name="Guttman D.S."/>
        </authorList>
    </citation>
    <scope>NUCLEOTIDE SEQUENCE [LARGE SCALE GENOMIC DNA]</scope>
    <source>
        <strain evidence="1 2">0788_9</strain>
    </source>
</reference>
<accession>A0A0N0X9G7</accession>
<dbReference type="EMBL" id="LGLN01000064">
    <property type="protein sequence ID" value="KPC28486.1"/>
    <property type="molecule type" value="Genomic_DNA"/>
</dbReference>
<dbReference type="Proteomes" id="UP000037891">
    <property type="component" value="Unassembled WGS sequence"/>
</dbReference>